<dbReference type="EMBL" id="BPQB01000001">
    <property type="protein sequence ID" value="GJE84977.1"/>
    <property type="molecule type" value="Genomic_DNA"/>
</dbReference>
<accession>A0A9P3FYR1</accession>
<evidence type="ECO:0000313" key="3">
    <source>
        <dbReference type="Proteomes" id="UP000703269"/>
    </source>
</evidence>
<dbReference type="Proteomes" id="UP000703269">
    <property type="component" value="Unassembled WGS sequence"/>
</dbReference>
<gene>
    <name evidence="2" type="ORF">PsYK624_010540</name>
</gene>
<sequence length="125" mass="12929">MSALPTPDASPVPVQPLHNPSQAAKVVVPQAPVGTATTGTAALAPGMGAKALLAKRMAKNINPAFVSPTDNLMTPCSKKLNAAKKKTFAKGVAKPMPSLFSQPESKESDSSGDEAKKMDDDENPF</sequence>
<dbReference type="AlphaFoldDB" id="A0A9P3FYR1"/>
<name>A0A9P3FYR1_9APHY</name>
<evidence type="ECO:0000256" key="1">
    <source>
        <dbReference type="SAM" id="MobiDB-lite"/>
    </source>
</evidence>
<keyword evidence="3" id="KW-1185">Reference proteome</keyword>
<feature type="region of interest" description="Disordered" evidence="1">
    <location>
        <begin position="92"/>
        <end position="125"/>
    </location>
</feature>
<dbReference type="OrthoDB" id="5578329at2759"/>
<feature type="region of interest" description="Disordered" evidence="1">
    <location>
        <begin position="1"/>
        <end position="23"/>
    </location>
</feature>
<comment type="caution">
    <text evidence="2">The sequence shown here is derived from an EMBL/GenBank/DDBJ whole genome shotgun (WGS) entry which is preliminary data.</text>
</comment>
<reference evidence="2 3" key="1">
    <citation type="submission" date="2021-08" db="EMBL/GenBank/DDBJ databases">
        <title>Draft Genome Sequence of Phanerochaete sordida strain YK-624.</title>
        <authorList>
            <person name="Mori T."/>
            <person name="Dohra H."/>
            <person name="Suzuki T."/>
            <person name="Kawagishi H."/>
            <person name="Hirai H."/>
        </authorList>
    </citation>
    <scope>NUCLEOTIDE SEQUENCE [LARGE SCALE GENOMIC DNA]</scope>
    <source>
        <strain evidence="2 3">YK-624</strain>
    </source>
</reference>
<evidence type="ECO:0000313" key="2">
    <source>
        <dbReference type="EMBL" id="GJE84977.1"/>
    </source>
</evidence>
<dbReference type="Pfam" id="PF05032">
    <property type="entry name" value="Spo12"/>
    <property type="match status" value="1"/>
</dbReference>
<protein>
    <submittedName>
        <fullName evidence="2">Spo12 domain-containing protein</fullName>
    </submittedName>
</protein>
<feature type="compositionally biased region" description="Basic and acidic residues" evidence="1">
    <location>
        <begin position="104"/>
        <end position="119"/>
    </location>
</feature>
<dbReference type="InterPro" id="IPR007727">
    <property type="entry name" value="Spo12"/>
</dbReference>
<proteinExistence type="predicted"/>
<organism evidence="2 3">
    <name type="scientific">Phanerochaete sordida</name>
    <dbReference type="NCBI Taxonomy" id="48140"/>
    <lineage>
        <taxon>Eukaryota</taxon>
        <taxon>Fungi</taxon>
        <taxon>Dikarya</taxon>
        <taxon>Basidiomycota</taxon>
        <taxon>Agaricomycotina</taxon>
        <taxon>Agaricomycetes</taxon>
        <taxon>Polyporales</taxon>
        <taxon>Phanerochaetaceae</taxon>
        <taxon>Phanerochaete</taxon>
    </lineage>
</organism>